<dbReference type="GO" id="GO:0005576">
    <property type="term" value="C:extracellular region"/>
    <property type="evidence" value="ECO:0007669"/>
    <property type="project" value="UniProtKB-SubCell"/>
</dbReference>
<evidence type="ECO:0000259" key="5">
    <source>
        <dbReference type="PROSITE" id="PS50871"/>
    </source>
</evidence>
<name>A0A484CNG4_PERFV</name>
<organism evidence="6 7">
    <name type="scientific">Perca flavescens</name>
    <name type="common">American yellow perch</name>
    <name type="synonym">Morone flavescens</name>
    <dbReference type="NCBI Taxonomy" id="8167"/>
    <lineage>
        <taxon>Eukaryota</taxon>
        <taxon>Metazoa</taxon>
        <taxon>Chordata</taxon>
        <taxon>Craniata</taxon>
        <taxon>Vertebrata</taxon>
        <taxon>Euteleostomi</taxon>
        <taxon>Actinopterygii</taxon>
        <taxon>Neopterygii</taxon>
        <taxon>Teleostei</taxon>
        <taxon>Neoteleostei</taxon>
        <taxon>Acanthomorphata</taxon>
        <taxon>Eupercaria</taxon>
        <taxon>Perciformes</taxon>
        <taxon>Percoidei</taxon>
        <taxon>Percidae</taxon>
        <taxon>Percinae</taxon>
        <taxon>Perca</taxon>
    </lineage>
</organism>
<proteinExistence type="predicted"/>
<dbReference type="Gene3D" id="2.60.120.40">
    <property type="match status" value="1"/>
</dbReference>
<dbReference type="PANTHER" id="PTHR22923:SF102">
    <property type="entry name" value="CEREBELLIN 13-RELATED"/>
    <property type="match status" value="1"/>
</dbReference>
<comment type="caution">
    <text evidence="6">The sequence shown here is derived from an EMBL/GenBank/DDBJ whole genome shotgun (WGS) entry which is preliminary data.</text>
</comment>
<dbReference type="PANTHER" id="PTHR22923">
    <property type="entry name" value="CEREBELLIN-RELATED"/>
    <property type="match status" value="1"/>
</dbReference>
<dbReference type="AlphaFoldDB" id="A0A484CNG4"/>
<reference evidence="6 7" key="1">
    <citation type="submission" date="2019-01" db="EMBL/GenBank/DDBJ databases">
        <title>A chromosome-scale genome assembly of the yellow perch, Perca flavescens.</title>
        <authorList>
            <person name="Feron R."/>
            <person name="Morvezen R."/>
            <person name="Bestin A."/>
            <person name="Haffray P."/>
            <person name="Klopp C."/>
            <person name="Zahm M."/>
            <person name="Cabau C."/>
            <person name="Roques C."/>
            <person name="Donnadieu C."/>
            <person name="Bouchez O."/>
            <person name="Christie M."/>
            <person name="Larson W."/>
            <person name="Guiguen Y."/>
        </authorList>
    </citation>
    <scope>NUCLEOTIDE SEQUENCE [LARGE SCALE GENOMIC DNA]</scope>
    <source>
        <strain evidence="6">YP-PL-M2</strain>
        <tissue evidence="6">Blood</tissue>
    </source>
</reference>
<keyword evidence="7" id="KW-1185">Reference proteome</keyword>
<evidence type="ECO:0000256" key="2">
    <source>
        <dbReference type="ARBA" id="ARBA00022525"/>
    </source>
</evidence>
<dbReference type="InterPro" id="IPR050822">
    <property type="entry name" value="Cerebellin_Synaptic_Org"/>
</dbReference>
<dbReference type="Pfam" id="PF00386">
    <property type="entry name" value="C1q"/>
    <property type="match status" value="1"/>
</dbReference>
<dbReference type="SUPFAM" id="SSF49842">
    <property type="entry name" value="TNF-like"/>
    <property type="match status" value="1"/>
</dbReference>
<accession>A0A484CNG4</accession>
<evidence type="ECO:0000256" key="3">
    <source>
        <dbReference type="ARBA" id="ARBA00022729"/>
    </source>
</evidence>
<dbReference type="Proteomes" id="UP000295070">
    <property type="component" value="Chromosome 13"/>
</dbReference>
<feature type="signal peptide" evidence="4">
    <location>
        <begin position="1"/>
        <end position="21"/>
    </location>
</feature>
<evidence type="ECO:0000313" key="6">
    <source>
        <dbReference type="EMBL" id="TDH05319.1"/>
    </source>
</evidence>
<protein>
    <recommendedName>
        <fullName evidence="5">C1q domain-containing protein</fullName>
    </recommendedName>
</protein>
<dbReference type="PROSITE" id="PS50871">
    <property type="entry name" value="C1Q"/>
    <property type="match status" value="1"/>
</dbReference>
<evidence type="ECO:0000256" key="4">
    <source>
        <dbReference type="SAM" id="SignalP"/>
    </source>
</evidence>
<dbReference type="InterPro" id="IPR008983">
    <property type="entry name" value="Tumour_necrosis_fac-like_dom"/>
</dbReference>
<comment type="subcellular location">
    <subcellularLocation>
        <location evidence="1">Secreted</location>
    </subcellularLocation>
</comment>
<dbReference type="STRING" id="8167.A0A484CNG4"/>
<keyword evidence="2" id="KW-0964">Secreted</keyword>
<gene>
    <name evidence="6" type="ORF">EPR50_G00143570</name>
</gene>
<keyword evidence="3 4" id="KW-0732">Signal</keyword>
<feature type="chain" id="PRO_5019789480" description="C1q domain-containing protein" evidence="4">
    <location>
        <begin position="22"/>
        <end position="190"/>
    </location>
</feature>
<dbReference type="PRINTS" id="PR00007">
    <property type="entry name" value="COMPLEMNTC1Q"/>
</dbReference>
<dbReference type="SMART" id="SM00110">
    <property type="entry name" value="C1Q"/>
    <property type="match status" value="1"/>
</dbReference>
<dbReference type="EMBL" id="SCKG01000013">
    <property type="protein sequence ID" value="TDH05319.1"/>
    <property type="molecule type" value="Genomic_DNA"/>
</dbReference>
<evidence type="ECO:0000256" key="1">
    <source>
        <dbReference type="ARBA" id="ARBA00004613"/>
    </source>
</evidence>
<sequence>MKISVRFTLLLLLGSVPPSESTDYQQTFPQDIYAVLRETTASLVQLKADMRLLLTQVRQVAFSASLVNTSYSVVGPSATDITLIFKFVVTNIGNAYNSTTGVFTAPVRGAYNFEWTVGANGGTSGAVLVKNSANVFLAYEQVAGFMSSSKAVALFLEVGDVVFVRVFVNSVVFDNLNHHTTFSGHLLFPM</sequence>
<feature type="domain" description="C1q" evidence="5">
    <location>
        <begin position="55"/>
        <end position="190"/>
    </location>
</feature>
<evidence type="ECO:0000313" key="7">
    <source>
        <dbReference type="Proteomes" id="UP000295070"/>
    </source>
</evidence>
<dbReference type="InterPro" id="IPR001073">
    <property type="entry name" value="C1q_dom"/>
</dbReference>